<dbReference type="Pfam" id="PF01557">
    <property type="entry name" value="FAA_hydrolase"/>
    <property type="match status" value="1"/>
</dbReference>
<protein>
    <submittedName>
        <fullName evidence="4">FAA hydrolase family protein</fullName>
    </submittedName>
</protein>
<evidence type="ECO:0000259" key="3">
    <source>
        <dbReference type="Pfam" id="PF01557"/>
    </source>
</evidence>
<dbReference type="InterPro" id="IPR011234">
    <property type="entry name" value="Fumarylacetoacetase-like_C"/>
</dbReference>
<dbReference type="InterPro" id="IPR051121">
    <property type="entry name" value="FAH"/>
</dbReference>
<keyword evidence="5" id="KW-1185">Reference proteome</keyword>
<evidence type="ECO:0000256" key="1">
    <source>
        <dbReference type="ARBA" id="ARBA00010211"/>
    </source>
</evidence>
<dbReference type="SUPFAM" id="SSF56529">
    <property type="entry name" value="FAH"/>
    <property type="match status" value="1"/>
</dbReference>
<dbReference type="InterPro" id="IPR036663">
    <property type="entry name" value="Fumarylacetoacetase_C_sf"/>
</dbReference>
<dbReference type="PANTHER" id="PTHR42796:SF4">
    <property type="entry name" value="FUMARYLACETOACETATE HYDROLASE DOMAIN-CONTAINING PROTEIN 2A"/>
    <property type="match status" value="1"/>
</dbReference>
<evidence type="ECO:0000313" key="4">
    <source>
        <dbReference type="EMBL" id="TYC47045.1"/>
    </source>
</evidence>
<dbReference type="Proteomes" id="UP000442244">
    <property type="component" value="Unassembled WGS sequence"/>
</dbReference>
<proteinExistence type="inferred from homology"/>
<dbReference type="EMBL" id="SDGY01000001">
    <property type="protein sequence ID" value="TYC47045.1"/>
    <property type="molecule type" value="Genomic_DNA"/>
</dbReference>
<comment type="caution">
    <text evidence="4">The sequence shown here is derived from an EMBL/GenBank/DDBJ whole genome shotgun (WGS) entry which is preliminary data.</text>
</comment>
<dbReference type="AlphaFoldDB" id="A0A6P2CM18"/>
<organism evidence="4 5">
    <name type="scientific">Leuconostoc litchii</name>
    <dbReference type="NCBI Taxonomy" id="1981069"/>
    <lineage>
        <taxon>Bacteria</taxon>
        <taxon>Bacillati</taxon>
        <taxon>Bacillota</taxon>
        <taxon>Bacilli</taxon>
        <taxon>Lactobacillales</taxon>
        <taxon>Lactobacillaceae</taxon>
        <taxon>Leuconostoc</taxon>
    </lineage>
</organism>
<sequence>MQFGMYQNKPILIKDIDHKTFQFIKNFTSVQDIIVHDGLLHKSNLSLGNVEHFSQLSELEAPITAPRQIFAVGFNYRDHSNELKTKLPREPNIFTKFPSSIANPTTLILLPETSQTDWETELVVVIGEGGRNISKESAQSHIVGYIIGQDLSDRRLQFANDNPQFSLAKSYANFSPIGPLLTTKDQLGNLADLTLTTEVNGVTKQKSTLQHLIFNDLDLVSYLSKKVALYPGDLIFTGTPGGVGMGQNPQEFLQSGDHLISRIDKLGSLNLSFS</sequence>
<feature type="domain" description="Fumarylacetoacetase-like C-terminal" evidence="3">
    <location>
        <begin position="69"/>
        <end position="270"/>
    </location>
</feature>
<evidence type="ECO:0000256" key="2">
    <source>
        <dbReference type="ARBA" id="ARBA00022723"/>
    </source>
</evidence>
<gene>
    <name evidence="4" type="ORF">ESZ47_02620</name>
</gene>
<dbReference type="GO" id="GO:0046872">
    <property type="term" value="F:metal ion binding"/>
    <property type="evidence" value="ECO:0007669"/>
    <property type="project" value="UniProtKB-KW"/>
</dbReference>
<name>A0A6P2CM18_9LACO</name>
<comment type="similarity">
    <text evidence="1">Belongs to the FAH family.</text>
</comment>
<dbReference type="Gene3D" id="3.90.850.10">
    <property type="entry name" value="Fumarylacetoacetase-like, C-terminal domain"/>
    <property type="match status" value="1"/>
</dbReference>
<dbReference type="GO" id="GO:0016787">
    <property type="term" value="F:hydrolase activity"/>
    <property type="evidence" value="ECO:0007669"/>
    <property type="project" value="UniProtKB-KW"/>
</dbReference>
<accession>A0A6P2CM18</accession>
<dbReference type="PANTHER" id="PTHR42796">
    <property type="entry name" value="FUMARYLACETOACETATE HYDROLASE DOMAIN-CONTAINING PROTEIN 2A-RELATED"/>
    <property type="match status" value="1"/>
</dbReference>
<dbReference type="GO" id="GO:0044281">
    <property type="term" value="P:small molecule metabolic process"/>
    <property type="evidence" value="ECO:0007669"/>
    <property type="project" value="UniProtKB-ARBA"/>
</dbReference>
<keyword evidence="4" id="KW-0378">Hydrolase</keyword>
<keyword evidence="2" id="KW-0479">Metal-binding</keyword>
<dbReference type="RefSeq" id="WP_148604475.1">
    <property type="nucleotide sequence ID" value="NZ_BSUV01000001.1"/>
</dbReference>
<dbReference type="OrthoDB" id="9805307at2"/>
<reference evidence="4 5" key="1">
    <citation type="submission" date="2019-01" db="EMBL/GenBank/DDBJ databases">
        <title>Leuconostoc litchii sp. nov., a novel lactic acid bacterium isolated from lychee.</title>
        <authorList>
            <person name="Wang L.-T."/>
        </authorList>
    </citation>
    <scope>NUCLEOTIDE SEQUENCE [LARGE SCALE GENOMIC DNA]</scope>
    <source>
        <strain evidence="4 5">MB7</strain>
    </source>
</reference>
<evidence type="ECO:0000313" key="5">
    <source>
        <dbReference type="Proteomes" id="UP000442244"/>
    </source>
</evidence>